<proteinExistence type="predicted"/>
<evidence type="ECO:0000313" key="1">
    <source>
        <dbReference type="EMBL" id="KAF4380260.1"/>
    </source>
</evidence>
<comment type="caution">
    <text evidence="1">The sequence shown here is derived from an EMBL/GenBank/DDBJ whole genome shotgun (WGS) entry which is preliminary data.</text>
</comment>
<reference evidence="1 2" key="1">
    <citation type="journal article" date="2020" name="bioRxiv">
        <title>Sequence and annotation of 42 cannabis genomes reveals extensive copy number variation in cannabinoid synthesis and pathogen resistance genes.</title>
        <authorList>
            <person name="Mckernan K.J."/>
            <person name="Helbert Y."/>
            <person name="Kane L.T."/>
            <person name="Ebling H."/>
            <person name="Zhang L."/>
            <person name="Liu B."/>
            <person name="Eaton Z."/>
            <person name="Mclaughlin S."/>
            <person name="Kingan S."/>
            <person name="Baybayan P."/>
            <person name="Concepcion G."/>
            <person name="Jordan M."/>
            <person name="Riva A."/>
            <person name="Barbazuk W."/>
            <person name="Harkins T."/>
        </authorList>
    </citation>
    <scope>NUCLEOTIDE SEQUENCE [LARGE SCALE GENOMIC DNA]</scope>
    <source>
        <strain evidence="2">cv. Jamaican Lion 4</strain>
        <tissue evidence="1">Leaf</tissue>
    </source>
</reference>
<organism evidence="1 2">
    <name type="scientific">Cannabis sativa</name>
    <name type="common">Hemp</name>
    <name type="synonym">Marijuana</name>
    <dbReference type="NCBI Taxonomy" id="3483"/>
    <lineage>
        <taxon>Eukaryota</taxon>
        <taxon>Viridiplantae</taxon>
        <taxon>Streptophyta</taxon>
        <taxon>Embryophyta</taxon>
        <taxon>Tracheophyta</taxon>
        <taxon>Spermatophyta</taxon>
        <taxon>Magnoliopsida</taxon>
        <taxon>eudicotyledons</taxon>
        <taxon>Gunneridae</taxon>
        <taxon>Pentapetalae</taxon>
        <taxon>rosids</taxon>
        <taxon>fabids</taxon>
        <taxon>Rosales</taxon>
        <taxon>Cannabaceae</taxon>
        <taxon>Cannabis</taxon>
    </lineage>
</organism>
<sequence length="129" mass="14794">MQISIRKVDVFKIGKTIKAIGNDRVYMCEIKQGGIDLACKGTIPERELRDMASMCVARNSSPFAAIFFFRNIPRHQFVIIIYQIFLETQKSLLLCFMAEYAGFSNSIAKNILHKHEKHNDCCNMNSHGY</sequence>
<name>A0A7J6GDF3_CANSA</name>
<dbReference type="EMBL" id="JAATIP010000065">
    <property type="protein sequence ID" value="KAF4380260.1"/>
    <property type="molecule type" value="Genomic_DNA"/>
</dbReference>
<gene>
    <name evidence="1" type="ORF">F8388_024553</name>
</gene>
<protein>
    <submittedName>
        <fullName evidence="1">Uncharacterized protein</fullName>
    </submittedName>
</protein>
<dbReference type="AlphaFoldDB" id="A0A7J6GDF3"/>
<dbReference type="Proteomes" id="UP000525078">
    <property type="component" value="Unassembled WGS sequence"/>
</dbReference>
<accession>A0A7J6GDF3</accession>
<evidence type="ECO:0000313" key="2">
    <source>
        <dbReference type="Proteomes" id="UP000525078"/>
    </source>
</evidence>